<keyword evidence="8 10" id="KW-1015">Disulfide bond</keyword>
<evidence type="ECO:0000256" key="8">
    <source>
        <dbReference type="ARBA" id="ARBA00023157"/>
    </source>
</evidence>
<dbReference type="GO" id="GO:0004190">
    <property type="term" value="F:aspartic-type endopeptidase activity"/>
    <property type="evidence" value="ECO:0007669"/>
    <property type="project" value="UniProtKB-KW"/>
</dbReference>
<dbReference type="Gene3D" id="6.10.140.60">
    <property type="match status" value="1"/>
</dbReference>
<dbReference type="InterPro" id="IPR001969">
    <property type="entry name" value="Aspartic_peptidase_AS"/>
</dbReference>
<evidence type="ECO:0000256" key="10">
    <source>
        <dbReference type="PIRSR" id="PIRSR601461-2"/>
    </source>
</evidence>
<evidence type="ECO:0000256" key="2">
    <source>
        <dbReference type="ARBA" id="ARBA00007447"/>
    </source>
</evidence>
<evidence type="ECO:0000256" key="11">
    <source>
        <dbReference type="RuleBase" id="RU000454"/>
    </source>
</evidence>
<evidence type="ECO:0000256" key="3">
    <source>
        <dbReference type="ARBA" id="ARBA00011924"/>
    </source>
</evidence>
<dbReference type="Pfam" id="PF00026">
    <property type="entry name" value="Asp"/>
    <property type="match status" value="1"/>
</dbReference>
<feature type="signal peptide" evidence="12">
    <location>
        <begin position="1"/>
        <end position="15"/>
    </location>
</feature>
<evidence type="ECO:0000313" key="15">
    <source>
        <dbReference type="Proteomes" id="UP000565785"/>
    </source>
</evidence>
<comment type="caution">
    <text evidence="14">The sequence shown here is derived from an EMBL/GenBank/DDBJ whole genome shotgun (WGS) entry which is preliminary data.</text>
</comment>
<dbReference type="InterPro" id="IPR012848">
    <property type="entry name" value="Aspartic_peptidase_N"/>
</dbReference>
<dbReference type="EC" id="3.4.23.1" evidence="3"/>
<dbReference type="EMBL" id="VXBP01003141">
    <property type="protein sequence ID" value="NXN95070.1"/>
    <property type="molecule type" value="Genomic_DNA"/>
</dbReference>
<feature type="disulfide bond" evidence="10">
    <location>
        <begin position="263"/>
        <end position="267"/>
    </location>
</feature>
<feature type="non-terminal residue" evidence="14">
    <location>
        <position position="379"/>
    </location>
</feature>
<keyword evidence="12" id="KW-0732">Signal</keyword>
<dbReference type="InterPro" id="IPR001461">
    <property type="entry name" value="Aspartic_peptidase_A1"/>
</dbReference>
<dbReference type="PRINTS" id="PR00792">
    <property type="entry name" value="PEPSIN"/>
</dbReference>
<evidence type="ECO:0000256" key="5">
    <source>
        <dbReference type="ARBA" id="ARBA00022750"/>
    </source>
</evidence>
<keyword evidence="15" id="KW-1185">Reference proteome</keyword>
<feature type="active site" evidence="9">
    <location>
        <position position="272"/>
    </location>
</feature>
<evidence type="ECO:0000256" key="9">
    <source>
        <dbReference type="PIRSR" id="PIRSR601461-1"/>
    </source>
</evidence>
<name>A0A7L1N5I1_RHICY</name>
<evidence type="ECO:0000313" key="14">
    <source>
        <dbReference type="EMBL" id="NXN95070.1"/>
    </source>
</evidence>
<reference evidence="14 15" key="1">
    <citation type="submission" date="2019-09" db="EMBL/GenBank/DDBJ databases">
        <title>Bird 10,000 Genomes (B10K) Project - Family phase.</title>
        <authorList>
            <person name="Zhang G."/>
        </authorList>
    </citation>
    <scope>NUCLEOTIDE SEQUENCE [LARGE SCALE GENOMIC DNA]</scope>
    <source>
        <strain evidence="14">B10K-DU-002-35</strain>
        <tissue evidence="14">Muscle</tissue>
    </source>
</reference>
<dbReference type="GO" id="GO:0007586">
    <property type="term" value="P:digestion"/>
    <property type="evidence" value="ECO:0007669"/>
    <property type="project" value="UniProtKB-KW"/>
</dbReference>
<feature type="chain" id="PRO_5029649470" description="pepsin A" evidence="12">
    <location>
        <begin position="16"/>
        <end position="379"/>
    </location>
</feature>
<keyword evidence="7 11" id="KW-0378">Hydrolase</keyword>
<evidence type="ECO:0000259" key="13">
    <source>
        <dbReference type="PROSITE" id="PS51767"/>
    </source>
</evidence>
<dbReference type="Gene3D" id="2.40.70.10">
    <property type="entry name" value="Acid Proteases"/>
    <property type="match status" value="2"/>
</dbReference>
<feature type="non-terminal residue" evidence="14">
    <location>
        <position position="1"/>
    </location>
</feature>
<dbReference type="GO" id="GO:0006508">
    <property type="term" value="P:proteolysis"/>
    <property type="evidence" value="ECO:0007669"/>
    <property type="project" value="UniProtKB-KW"/>
</dbReference>
<dbReference type="AlphaFoldDB" id="A0A7L1N5I1"/>
<proteinExistence type="inferred from homology"/>
<dbReference type="PANTHER" id="PTHR47966">
    <property type="entry name" value="BETA-SITE APP-CLEAVING ENZYME, ISOFORM A-RELATED"/>
    <property type="match status" value="1"/>
</dbReference>
<dbReference type="OrthoDB" id="771136at2759"/>
<evidence type="ECO:0000256" key="6">
    <source>
        <dbReference type="ARBA" id="ARBA00022757"/>
    </source>
</evidence>
<comment type="function">
    <text evidence="1">Shows particularly broad specificity; although bonds involving phenylalanine and leucine are preferred, many others are also cleaved to some extent.</text>
</comment>
<feature type="domain" description="Peptidase A1" evidence="13">
    <location>
        <begin position="71"/>
        <end position="377"/>
    </location>
</feature>
<comment type="similarity">
    <text evidence="2 11">Belongs to the peptidase A1 family.</text>
</comment>
<feature type="disulfide bond" evidence="10">
    <location>
        <begin position="102"/>
        <end position="107"/>
    </location>
</feature>
<evidence type="ECO:0000256" key="7">
    <source>
        <dbReference type="ARBA" id="ARBA00022801"/>
    </source>
</evidence>
<dbReference type="PROSITE" id="PS51767">
    <property type="entry name" value="PEPTIDASE_A1"/>
    <property type="match status" value="1"/>
</dbReference>
<sequence>MKLLLLLTLVALAQCDIARFPLTRGKSLRSYLKELGLLESYLQKFPYNPATKYLPGLGNYEALQNYMDNEYYGTIYIGTPGQEFTVIFDTGSSNLWVPSIFCSSATCEKHHRFDPSKSSTFVATNDSLSIAYGTGSMTGVLGYDTVVVSQIKVQNQIFGLSETEPGDVFYYAPFDGIMGLAYPSISSDGATPVFDNMMAQGLVTSDLFSVYLSKHGQSGSFILFGAIDYEYAQSGIYWVPLSAETYWQISMESVSANGKTIACGQGCQAIVDTGTSLMVVPNNILADIFSAVGAGSDGSISCFAKWFRPDLVFHINGYSFHLPASAYVIQSSEGTCSVGFQGMDVPTEQGELWILGDVFIRQNYVIFDRGNNRVGLSPL</sequence>
<evidence type="ECO:0000256" key="12">
    <source>
        <dbReference type="SAM" id="SignalP"/>
    </source>
</evidence>
<evidence type="ECO:0000256" key="4">
    <source>
        <dbReference type="ARBA" id="ARBA00022670"/>
    </source>
</evidence>
<keyword evidence="6" id="KW-0222">Digestion</keyword>
<dbReference type="InterPro" id="IPR021109">
    <property type="entry name" value="Peptidase_aspartic_dom_sf"/>
</dbReference>
<dbReference type="SUPFAM" id="SSF50630">
    <property type="entry name" value="Acid proteases"/>
    <property type="match status" value="1"/>
</dbReference>
<dbReference type="Pfam" id="PF07966">
    <property type="entry name" value="A1_Propeptide"/>
    <property type="match status" value="1"/>
</dbReference>
<organism evidence="14 15">
    <name type="scientific">Rhinopomastus cyanomelas</name>
    <name type="common">Common scimitarbill</name>
    <dbReference type="NCBI Taxonomy" id="113115"/>
    <lineage>
        <taxon>Eukaryota</taxon>
        <taxon>Metazoa</taxon>
        <taxon>Chordata</taxon>
        <taxon>Craniata</taxon>
        <taxon>Vertebrata</taxon>
        <taxon>Euteleostomi</taxon>
        <taxon>Archelosauria</taxon>
        <taxon>Archosauria</taxon>
        <taxon>Dinosauria</taxon>
        <taxon>Saurischia</taxon>
        <taxon>Theropoda</taxon>
        <taxon>Coelurosauria</taxon>
        <taxon>Aves</taxon>
        <taxon>Neognathae</taxon>
        <taxon>Neoaves</taxon>
        <taxon>Telluraves</taxon>
        <taxon>Coraciimorphae</taxon>
        <taxon>Bucerotiformes</taxon>
        <taxon>Rhinopomastidae</taxon>
        <taxon>Rhinopomastus</taxon>
    </lineage>
</organism>
<dbReference type="PANTHER" id="PTHR47966:SF22">
    <property type="entry name" value="PEPSIN A-3-RELATED"/>
    <property type="match status" value="1"/>
</dbReference>
<keyword evidence="5 11" id="KW-0064">Aspartyl protease</keyword>
<feature type="active site" evidence="9">
    <location>
        <position position="89"/>
    </location>
</feature>
<dbReference type="FunFam" id="2.40.70.10:FF:000004">
    <property type="entry name" value="Pepsin A"/>
    <property type="match status" value="1"/>
</dbReference>
<keyword evidence="4 11" id="KW-0645">Protease</keyword>
<accession>A0A7L1N5I1</accession>
<gene>
    <name evidence="14" type="primary">Pga</name>
    <name evidence="14" type="ORF">RHICYA_R05065</name>
</gene>
<protein>
    <recommendedName>
        <fullName evidence="3">pepsin A</fullName>
        <ecNumber evidence="3">3.4.23.1</ecNumber>
    </recommendedName>
</protein>
<dbReference type="Proteomes" id="UP000565785">
    <property type="component" value="Unassembled WGS sequence"/>
</dbReference>
<dbReference type="InterPro" id="IPR033121">
    <property type="entry name" value="PEPTIDASE_A1"/>
</dbReference>
<dbReference type="PROSITE" id="PS00141">
    <property type="entry name" value="ASP_PROTEASE"/>
    <property type="match status" value="2"/>
</dbReference>
<evidence type="ECO:0000256" key="1">
    <source>
        <dbReference type="ARBA" id="ARBA00002318"/>
    </source>
</evidence>